<dbReference type="Gene3D" id="3.30.50.10">
    <property type="entry name" value="Erythroid Transcription Factor GATA-1, subunit A"/>
    <property type="match status" value="1"/>
</dbReference>
<dbReference type="SMART" id="SM00091">
    <property type="entry name" value="PAS"/>
    <property type="match status" value="1"/>
</dbReference>
<dbReference type="PANTHER" id="PTHR45658:SF18">
    <property type="entry name" value="PROTEIN GAT2"/>
    <property type="match status" value="1"/>
</dbReference>
<dbReference type="HOGENOM" id="CLU_024414_1_1_1"/>
<reference evidence="8" key="2">
    <citation type="submission" date="2015-01" db="EMBL/GenBank/DDBJ databases">
        <title>Evolutionary Origins and Diversification of the Mycorrhizal Mutualists.</title>
        <authorList>
            <consortium name="DOE Joint Genome Institute"/>
            <consortium name="Mycorrhizal Genomics Consortium"/>
            <person name="Kohler A."/>
            <person name="Kuo A."/>
            <person name="Nagy L.G."/>
            <person name="Floudas D."/>
            <person name="Copeland A."/>
            <person name="Barry K.W."/>
            <person name="Cichocki N."/>
            <person name="Veneault-Fourrey C."/>
            <person name="LaButti K."/>
            <person name="Lindquist E.A."/>
            <person name="Lipzen A."/>
            <person name="Lundell T."/>
            <person name="Morin E."/>
            <person name="Murat C."/>
            <person name="Riley R."/>
            <person name="Ohm R."/>
            <person name="Sun H."/>
            <person name="Tunlid A."/>
            <person name="Henrissat B."/>
            <person name="Grigoriev I.V."/>
            <person name="Hibbett D.S."/>
            <person name="Martin F."/>
        </authorList>
    </citation>
    <scope>NUCLEOTIDE SEQUENCE [LARGE SCALE GENOMIC DNA]</scope>
    <source>
        <strain evidence="8">h7</strain>
    </source>
</reference>
<dbReference type="SUPFAM" id="SSF57716">
    <property type="entry name" value="Glucocorticoid receptor-like (DNA-binding domain)"/>
    <property type="match status" value="1"/>
</dbReference>
<dbReference type="PROSITE" id="PS00344">
    <property type="entry name" value="GATA_ZN_FINGER_1"/>
    <property type="match status" value="1"/>
</dbReference>
<dbReference type="SUPFAM" id="SSF55785">
    <property type="entry name" value="PYP-like sensor domain (PAS domain)"/>
    <property type="match status" value="1"/>
</dbReference>
<evidence type="ECO:0000256" key="4">
    <source>
        <dbReference type="PROSITE-ProRule" id="PRU00094"/>
    </source>
</evidence>
<dbReference type="GO" id="GO:0006355">
    <property type="term" value="P:regulation of DNA-templated transcription"/>
    <property type="evidence" value="ECO:0007669"/>
    <property type="project" value="InterPro"/>
</dbReference>
<evidence type="ECO:0000259" key="6">
    <source>
        <dbReference type="PROSITE" id="PS50114"/>
    </source>
</evidence>
<accession>A0A0C3CYX3</accession>
<evidence type="ECO:0000256" key="2">
    <source>
        <dbReference type="ARBA" id="ARBA00022771"/>
    </source>
</evidence>
<feature type="region of interest" description="Disordered" evidence="5">
    <location>
        <begin position="205"/>
        <end position="276"/>
    </location>
</feature>
<keyword evidence="2 4" id="KW-0863">Zinc-finger</keyword>
<dbReference type="SMART" id="SM00401">
    <property type="entry name" value="ZnF_GATA"/>
    <property type="match status" value="1"/>
</dbReference>
<dbReference type="InterPro" id="IPR013088">
    <property type="entry name" value="Znf_NHR/GATA"/>
</dbReference>
<dbReference type="AlphaFoldDB" id="A0A0C3CYX3"/>
<dbReference type="GO" id="GO:0043565">
    <property type="term" value="F:sequence-specific DNA binding"/>
    <property type="evidence" value="ECO:0007669"/>
    <property type="project" value="InterPro"/>
</dbReference>
<evidence type="ECO:0000313" key="8">
    <source>
        <dbReference type="Proteomes" id="UP000053424"/>
    </source>
</evidence>
<evidence type="ECO:0000256" key="1">
    <source>
        <dbReference type="ARBA" id="ARBA00022723"/>
    </source>
</evidence>
<evidence type="ECO:0000256" key="5">
    <source>
        <dbReference type="SAM" id="MobiDB-lite"/>
    </source>
</evidence>
<dbReference type="CDD" id="cd00130">
    <property type="entry name" value="PAS"/>
    <property type="match status" value="1"/>
</dbReference>
<evidence type="ECO:0000256" key="3">
    <source>
        <dbReference type="ARBA" id="ARBA00022833"/>
    </source>
</evidence>
<dbReference type="OrthoDB" id="2162994at2759"/>
<feature type="domain" description="GATA-type" evidence="6">
    <location>
        <begin position="279"/>
        <end position="312"/>
    </location>
</feature>
<dbReference type="CDD" id="cd00202">
    <property type="entry name" value="ZnF_GATA"/>
    <property type="match status" value="1"/>
</dbReference>
<keyword evidence="8" id="KW-1185">Reference proteome</keyword>
<protein>
    <recommendedName>
        <fullName evidence="6">GATA-type domain-containing protein</fullName>
    </recommendedName>
</protein>
<gene>
    <name evidence="7" type="ORF">M413DRAFT_105950</name>
</gene>
<feature type="region of interest" description="Disordered" evidence="5">
    <location>
        <begin position="318"/>
        <end position="337"/>
    </location>
</feature>
<dbReference type="EMBL" id="KN831768">
    <property type="protein sequence ID" value="KIM49364.1"/>
    <property type="molecule type" value="Genomic_DNA"/>
</dbReference>
<feature type="compositionally biased region" description="Polar residues" evidence="5">
    <location>
        <begin position="327"/>
        <end position="337"/>
    </location>
</feature>
<keyword evidence="3" id="KW-0862">Zinc</keyword>
<dbReference type="Proteomes" id="UP000053424">
    <property type="component" value="Unassembled WGS sequence"/>
</dbReference>
<dbReference type="InterPro" id="IPR051140">
    <property type="entry name" value="GATA_TF"/>
</dbReference>
<keyword evidence="1" id="KW-0479">Metal-binding</keyword>
<dbReference type="PANTHER" id="PTHR45658">
    <property type="entry name" value="GATA TRANSCRIPTION FACTOR"/>
    <property type="match status" value="1"/>
</dbReference>
<dbReference type="STRING" id="686832.A0A0C3CYX3"/>
<dbReference type="InterPro" id="IPR035965">
    <property type="entry name" value="PAS-like_dom_sf"/>
</dbReference>
<reference evidence="7 8" key="1">
    <citation type="submission" date="2014-04" db="EMBL/GenBank/DDBJ databases">
        <authorList>
            <consortium name="DOE Joint Genome Institute"/>
            <person name="Kuo A."/>
            <person name="Gay G."/>
            <person name="Dore J."/>
            <person name="Kohler A."/>
            <person name="Nagy L.G."/>
            <person name="Floudas D."/>
            <person name="Copeland A."/>
            <person name="Barry K.W."/>
            <person name="Cichocki N."/>
            <person name="Veneault-Fourrey C."/>
            <person name="LaButti K."/>
            <person name="Lindquist E.A."/>
            <person name="Lipzen A."/>
            <person name="Lundell T."/>
            <person name="Morin E."/>
            <person name="Murat C."/>
            <person name="Sun H."/>
            <person name="Tunlid A."/>
            <person name="Henrissat B."/>
            <person name="Grigoriev I.V."/>
            <person name="Hibbett D.S."/>
            <person name="Martin F."/>
            <person name="Nordberg H.P."/>
            <person name="Cantor M.N."/>
            <person name="Hua S.X."/>
        </authorList>
    </citation>
    <scope>NUCLEOTIDE SEQUENCE [LARGE SCALE GENOMIC DNA]</scope>
    <source>
        <strain evidence="8">h7</strain>
    </source>
</reference>
<dbReference type="PROSITE" id="PS50114">
    <property type="entry name" value="GATA_ZN_FINGER_2"/>
    <property type="match status" value="1"/>
</dbReference>
<proteinExistence type="predicted"/>
<dbReference type="Pfam" id="PF00320">
    <property type="entry name" value="GATA"/>
    <property type="match status" value="1"/>
</dbReference>
<name>A0A0C3CYX3_HEBCY</name>
<sequence>MSAPIAQQSSSFGTKPSTGYEFPKRKRWADLILTELVDVVVFIVSPACKILYCGAAITEILGWRDIDLIDLDFSELIDEVDQPRFHIAFEESVLNSIEANLTLKLKANGSSTMGYQATSPRDTLFDVKFYPHGTTEDEPETKCIFAMAVPYPNRNTTMLNTMPELKVENERLQLMVDEMRSRGAGDVPTSQTPQSGSMYATCSLNPLTHAPASNQGLREPPAPHHPPSVLISGVFNGGPGTSTDTLEPGKVNVYNSISANPDDHRDEGSKKKKLKRTQNAEQYVCITCGRTDSPEWRKGPLGPKTLCNACGLRWAKQMRKADEPGEGQTSSTNSNNS</sequence>
<evidence type="ECO:0000313" key="7">
    <source>
        <dbReference type="EMBL" id="KIM49364.1"/>
    </source>
</evidence>
<dbReference type="InterPro" id="IPR000014">
    <property type="entry name" value="PAS"/>
</dbReference>
<dbReference type="InterPro" id="IPR000679">
    <property type="entry name" value="Znf_GATA"/>
</dbReference>
<organism evidence="7 8">
    <name type="scientific">Hebeloma cylindrosporum</name>
    <dbReference type="NCBI Taxonomy" id="76867"/>
    <lineage>
        <taxon>Eukaryota</taxon>
        <taxon>Fungi</taxon>
        <taxon>Dikarya</taxon>
        <taxon>Basidiomycota</taxon>
        <taxon>Agaricomycotina</taxon>
        <taxon>Agaricomycetes</taxon>
        <taxon>Agaricomycetidae</taxon>
        <taxon>Agaricales</taxon>
        <taxon>Agaricineae</taxon>
        <taxon>Hymenogastraceae</taxon>
        <taxon>Hebeloma</taxon>
    </lineage>
</organism>
<dbReference type="GO" id="GO:0008270">
    <property type="term" value="F:zinc ion binding"/>
    <property type="evidence" value="ECO:0007669"/>
    <property type="project" value="UniProtKB-KW"/>
</dbReference>
<feature type="compositionally biased region" description="Polar residues" evidence="5">
    <location>
        <begin position="205"/>
        <end position="216"/>
    </location>
</feature>